<name>A0A0H2KP56_9MICO</name>
<sequence>MTWSNRFRLVGGLLVVVLVCAALTLVMNRRLGQATSTTATIRAEVLDVGSDYAGTVTAAEVAEGDEVAAGDPLFTVSSLTLQHDIALGLVSADTSAYQVAPDGTITLVAPYDAVVTHVAAREGGFVQAGEVVASLEREGSLFVDARLTLDPSDFARVRQGAEVTVVLPNQAEVAGEVASVAVQNAANQAEATIEVTSDALVRGAEHGLVASGTPVTASIELHDDGPLAGVDESFGEFLRKVGL</sequence>
<dbReference type="EMBL" id="JNBQ01000005">
    <property type="protein sequence ID" value="KLN35331.1"/>
    <property type="molecule type" value="Genomic_DNA"/>
</dbReference>
<dbReference type="RefSeq" id="WP_047232303.1">
    <property type="nucleotide sequence ID" value="NZ_JNBQ01000005.1"/>
</dbReference>
<evidence type="ECO:0000313" key="1">
    <source>
        <dbReference type="EMBL" id="KLN35331.1"/>
    </source>
</evidence>
<reference evidence="1 2" key="1">
    <citation type="submission" date="2014-05" db="EMBL/GenBank/DDBJ databases">
        <title>Cellulosimicrobium funkei U11 genome.</title>
        <authorList>
            <person name="Hu C."/>
            <person name="Gong Y."/>
            <person name="Wan W."/>
            <person name="Jiang M."/>
        </authorList>
    </citation>
    <scope>NUCLEOTIDE SEQUENCE [LARGE SCALE GENOMIC DNA]</scope>
    <source>
        <strain evidence="1 2">U11</strain>
    </source>
</reference>
<dbReference type="InterPro" id="IPR011053">
    <property type="entry name" value="Single_hybrid_motif"/>
</dbReference>
<dbReference type="STRING" id="264251.FB00_07880"/>
<dbReference type="SUPFAM" id="SSF51230">
    <property type="entry name" value="Single hybrid motif"/>
    <property type="match status" value="1"/>
</dbReference>
<dbReference type="Gene3D" id="2.40.50.100">
    <property type="match status" value="1"/>
</dbReference>
<proteinExistence type="predicted"/>
<dbReference type="CDD" id="cd06850">
    <property type="entry name" value="biotinyl_domain"/>
    <property type="match status" value="1"/>
</dbReference>
<protein>
    <submittedName>
        <fullName evidence="1">Uncharacterized protein</fullName>
    </submittedName>
</protein>
<dbReference type="InterPro" id="IPR050739">
    <property type="entry name" value="MFP"/>
</dbReference>
<keyword evidence="2" id="KW-1185">Reference proteome</keyword>
<dbReference type="AlphaFoldDB" id="A0A0H2KP56"/>
<dbReference type="PANTHER" id="PTHR30386">
    <property type="entry name" value="MEMBRANE FUSION SUBUNIT OF EMRAB-TOLC MULTIDRUG EFFLUX PUMP"/>
    <property type="match status" value="1"/>
</dbReference>
<dbReference type="Proteomes" id="UP000035265">
    <property type="component" value="Unassembled WGS sequence"/>
</dbReference>
<organism evidence="1 2">
    <name type="scientific">Cellulosimicrobium funkei</name>
    <dbReference type="NCBI Taxonomy" id="264251"/>
    <lineage>
        <taxon>Bacteria</taxon>
        <taxon>Bacillati</taxon>
        <taxon>Actinomycetota</taxon>
        <taxon>Actinomycetes</taxon>
        <taxon>Micrococcales</taxon>
        <taxon>Promicromonosporaceae</taxon>
        <taxon>Cellulosimicrobium</taxon>
    </lineage>
</organism>
<evidence type="ECO:0000313" key="2">
    <source>
        <dbReference type="Proteomes" id="UP000035265"/>
    </source>
</evidence>
<comment type="caution">
    <text evidence="1">The sequence shown here is derived from an EMBL/GenBank/DDBJ whole genome shotgun (WGS) entry which is preliminary data.</text>
</comment>
<dbReference type="PATRIC" id="fig|264251.5.peg.1603"/>
<gene>
    <name evidence="1" type="ORF">FB00_07880</name>
</gene>
<accession>A0A0H2KP56</accession>